<dbReference type="InterPro" id="IPR036890">
    <property type="entry name" value="HATPase_C_sf"/>
</dbReference>
<dbReference type="EC" id="2.7.13.3" evidence="2"/>
<dbReference type="PROSITE" id="PS50109">
    <property type="entry name" value="HIS_KIN"/>
    <property type="match status" value="1"/>
</dbReference>
<keyword evidence="3" id="KW-0597">Phosphoprotein</keyword>
<dbReference type="InterPro" id="IPR036097">
    <property type="entry name" value="HisK_dim/P_sf"/>
</dbReference>
<proteinExistence type="predicted"/>
<gene>
    <name evidence="5" type="ORF">PITCH_A190036</name>
</gene>
<dbReference type="SUPFAM" id="SSF55874">
    <property type="entry name" value="ATPase domain of HSP90 chaperone/DNA topoisomerase II/histidine kinase"/>
    <property type="match status" value="1"/>
</dbReference>
<evidence type="ECO:0000256" key="1">
    <source>
        <dbReference type="ARBA" id="ARBA00000085"/>
    </source>
</evidence>
<dbReference type="PANTHER" id="PTHR43065:SF42">
    <property type="entry name" value="TWO-COMPONENT SENSOR PPRA"/>
    <property type="match status" value="1"/>
</dbReference>
<keyword evidence="5" id="KW-0808">Transferase</keyword>
<evidence type="ECO:0000256" key="3">
    <source>
        <dbReference type="ARBA" id="ARBA00022553"/>
    </source>
</evidence>
<dbReference type="InterPro" id="IPR003661">
    <property type="entry name" value="HisK_dim/P_dom"/>
</dbReference>
<dbReference type="InterPro" id="IPR003594">
    <property type="entry name" value="HATPase_dom"/>
</dbReference>
<evidence type="ECO:0000313" key="5">
    <source>
        <dbReference type="EMBL" id="SPD73460.1"/>
    </source>
</evidence>
<dbReference type="GO" id="GO:0000155">
    <property type="term" value="F:phosphorelay sensor kinase activity"/>
    <property type="evidence" value="ECO:0007669"/>
    <property type="project" value="InterPro"/>
</dbReference>
<comment type="catalytic activity">
    <reaction evidence="1">
        <text>ATP + protein L-histidine = ADP + protein N-phospho-L-histidine.</text>
        <dbReference type="EC" id="2.7.13.3"/>
    </reaction>
</comment>
<evidence type="ECO:0000259" key="4">
    <source>
        <dbReference type="PROSITE" id="PS50109"/>
    </source>
</evidence>
<dbReference type="AlphaFoldDB" id="A0A445MVE6"/>
<name>A0A445MVE6_9BACT</name>
<dbReference type="CDD" id="cd00082">
    <property type="entry name" value="HisKA"/>
    <property type="match status" value="1"/>
</dbReference>
<dbReference type="SMART" id="SM00387">
    <property type="entry name" value="HATPase_c"/>
    <property type="match status" value="1"/>
</dbReference>
<dbReference type="Gene3D" id="1.10.287.130">
    <property type="match status" value="1"/>
</dbReference>
<accession>A0A445MVE6</accession>
<dbReference type="PANTHER" id="PTHR43065">
    <property type="entry name" value="SENSOR HISTIDINE KINASE"/>
    <property type="match status" value="1"/>
</dbReference>
<reference evidence="5" key="1">
    <citation type="submission" date="2018-01" db="EMBL/GenBank/DDBJ databases">
        <authorList>
            <person name="Regsiter A."/>
            <person name="William W."/>
        </authorList>
    </citation>
    <scope>NUCLEOTIDE SEQUENCE</scope>
    <source>
        <strain evidence="5">TRIP AH-1</strain>
    </source>
</reference>
<dbReference type="PRINTS" id="PR00344">
    <property type="entry name" value="BCTRLSENSOR"/>
</dbReference>
<dbReference type="Pfam" id="PF02518">
    <property type="entry name" value="HATPase_c"/>
    <property type="match status" value="1"/>
</dbReference>
<feature type="domain" description="Histidine kinase" evidence="4">
    <location>
        <begin position="31"/>
        <end position="254"/>
    </location>
</feature>
<dbReference type="Gene3D" id="3.30.565.10">
    <property type="entry name" value="Histidine kinase-like ATPase, C-terminal domain"/>
    <property type="match status" value="1"/>
</dbReference>
<evidence type="ECO:0000256" key="2">
    <source>
        <dbReference type="ARBA" id="ARBA00012438"/>
    </source>
</evidence>
<protein>
    <recommendedName>
        <fullName evidence="2">histidine kinase</fullName>
        <ecNumber evidence="2">2.7.13.3</ecNumber>
    </recommendedName>
</protein>
<dbReference type="SUPFAM" id="SSF47384">
    <property type="entry name" value="Homodimeric domain of signal transducing histidine kinase"/>
    <property type="match status" value="1"/>
</dbReference>
<keyword evidence="5" id="KW-0418">Kinase</keyword>
<dbReference type="InterPro" id="IPR005467">
    <property type="entry name" value="His_kinase_dom"/>
</dbReference>
<sequence length="283" mass="31332">MKPFISGIHTDSPSIFPSVKSKTLDQDSARKIAHDFNNFLNVIIGNIEITLKRVPKKSQIRGNLEEALMASARAQALVQKMLNANRPDHNGPRPLQVSSVVKDTIRLLRTSLPVPIEFSEDLSNGNCWVMADPLQIQRIIMNLCINGYHAMDQGGGELKITIKETDIEPADSINLNMAPGVYICLSVGDDGHGIAHEAIDRIFEPYYSTKDKGKGSGLGLSIVFEIVKSCGGHIRVCSEPGRGTVFDVYLPRIDYEDRPFEAVSDEQICIQHPYHESEAYQSV</sequence>
<dbReference type="EMBL" id="OJIN01000101">
    <property type="protein sequence ID" value="SPD73460.1"/>
    <property type="molecule type" value="Genomic_DNA"/>
</dbReference>
<dbReference type="InterPro" id="IPR004358">
    <property type="entry name" value="Sig_transdc_His_kin-like_C"/>
</dbReference>
<organism evidence="5">
    <name type="scientific">uncultured Desulfobacterium sp</name>
    <dbReference type="NCBI Taxonomy" id="201089"/>
    <lineage>
        <taxon>Bacteria</taxon>
        <taxon>Pseudomonadati</taxon>
        <taxon>Thermodesulfobacteriota</taxon>
        <taxon>Desulfobacteria</taxon>
        <taxon>Desulfobacterales</taxon>
        <taxon>Desulfobacteriaceae</taxon>
        <taxon>Desulfobacterium</taxon>
        <taxon>environmental samples</taxon>
    </lineage>
</organism>